<dbReference type="PROSITE" id="PS50011">
    <property type="entry name" value="PROTEIN_KINASE_DOM"/>
    <property type="match status" value="1"/>
</dbReference>
<dbReference type="AlphaFoldDB" id="A0A1G9HZQ5"/>
<organism evidence="2 3">
    <name type="scientific">Halarsenatibacter silvermanii</name>
    <dbReference type="NCBI Taxonomy" id="321763"/>
    <lineage>
        <taxon>Bacteria</taxon>
        <taxon>Bacillati</taxon>
        <taxon>Bacillota</taxon>
        <taxon>Clostridia</taxon>
        <taxon>Halanaerobiales</taxon>
        <taxon>Halarsenatibacteraceae</taxon>
        <taxon>Halarsenatibacter</taxon>
    </lineage>
</organism>
<feature type="domain" description="Protein kinase" evidence="1">
    <location>
        <begin position="34"/>
        <end position="294"/>
    </location>
</feature>
<dbReference type="SUPFAM" id="SSF56112">
    <property type="entry name" value="Protein kinase-like (PK-like)"/>
    <property type="match status" value="1"/>
</dbReference>
<dbReference type="Proteomes" id="UP000199476">
    <property type="component" value="Unassembled WGS sequence"/>
</dbReference>
<gene>
    <name evidence="2" type="ORF">SAMN04488692_10277</name>
</gene>
<evidence type="ECO:0000313" key="3">
    <source>
        <dbReference type="Proteomes" id="UP000199476"/>
    </source>
</evidence>
<dbReference type="Gene3D" id="1.10.510.10">
    <property type="entry name" value="Transferase(Phosphotransferase) domain 1"/>
    <property type="match status" value="1"/>
</dbReference>
<dbReference type="STRING" id="321763.SAMN04488692_10277"/>
<dbReference type="InterPro" id="IPR000719">
    <property type="entry name" value="Prot_kinase_dom"/>
</dbReference>
<dbReference type="Pfam" id="PF06293">
    <property type="entry name" value="Kdo"/>
    <property type="match status" value="1"/>
</dbReference>
<dbReference type="InterPro" id="IPR011009">
    <property type="entry name" value="Kinase-like_dom_sf"/>
</dbReference>
<proteinExistence type="predicted"/>
<dbReference type="EMBL" id="FNGO01000002">
    <property type="protein sequence ID" value="SDL18448.1"/>
    <property type="molecule type" value="Genomic_DNA"/>
</dbReference>
<keyword evidence="2" id="KW-0808">Transferase</keyword>
<dbReference type="GO" id="GO:0005524">
    <property type="term" value="F:ATP binding"/>
    <property type="evidence" value="ECO:0007669"/>
    <property type="project" value="InterPro"/>
</dbReference>
<dbReference type="OrthoDB" id="9773772at2"/>
<keyword evidence="3" id="KW-1185">Reference proteome</keyword>
<evidence type="ECO:0000313" key="2">
    <source>
        <dbReference type="EMBL" id="SDL18448.1"/>
    </source>
</evidence>
<dbReference type="RefSeq" id="WP_089757924.1">
    <property type="nucleotide sequence ID" value="NZ_FNGO01000002.1"/>
</dbReference>
<dbReference type="GO" id="GO:0004672">
    <property type="term" value="F:protein kinase activity"/>
    <property type="evidence" value="ECO:0007669"/>
    <property type="project" value="InterPro"/>
</dbReference>
<sequence>MGLKEKFNYHYKYPNDVENIYSLNIDSSTKALFFGGGSNVERTDFNAIIEMIFNFSDEGELVYKNSRNVLRSFPISSKFNIPSRRLVIKKFGQNNFYDNIRFRLFSSRAVRSLSTAYSLKELKINVPKPVVAVEFRENFRKLINSFYVCEFIDFDFNLWTVYQKASRKRQKLLLFNLATLLKKMHDSGIIHGDLQPNNIHFTKHTNKEEKEKIQTYLLDFNRASRAKDLSDKIIAKDLSRLRLPDDLINLFLSFYRKEDTKKLETLIRKHLNSINKRKSFKNSLKNIFFADDQS</sequence>
<protein>
    <submittedName>
        <fullName evidence="2">tRNA A-37 threonylcarbamoyl transferase component Bud32</fullName>
    </submittedName>
</protein>
<reference evidence="2 3" key="1">
    <citation type="submission" date="2016-10" db="EMBL/GenBank/DDBJ databases">
        <authorList>
            <person name="de Groot N.N."/>
        </authorList>
    </citation>
    <scope>NUCLEOTIDE SEQUENCE [LARGE SCALE GENOMIC DNA]</scope>
    <source>
        <strain evidence="2 3">SLAS-1</strain>
    </source>
</reference>
<name>A0A1G9HZQ5_9FIRM</name>
<evidence type="ECO:0000259" key="1">
    <source>
        <dbReference type="PROSITE" id="PS50011"/>
    </source>
</evidence>
<accession>A0A1G9HZQ5</accession>